<dbReference type="PRINTS" id="PR00385">
    <property type="entry name" value="P450"/>
</dbReference>
<evidence type="ECO:0000256" key="1">
    <source>
        <dbReference type="ARBA" id="ARBA00001971"/>
    </source>
</evidence>
<dbReference type="EMBL" id="GHES01039329">
    <property type="protein sequence ID" value="MPA69888.1"/>
    <property type="molecule type" value="Transcribed_RNA"/>
</dbReference>
<dbReference type="InterPro" id="IPR036396">
    <property type="entry name" value="Cyt_P450_sf"/>
</dbReference>
<dbReference type="PANTHER" id="PTHR47943">
    <property type="entry name" value="CYTOCHROME P450 93A3-LIKE"/>
    <property type="match status" value="1"/>
</dbReference>
<dbReference type="GO" id="GO:0004497">
    <property type="term" value="F:monooxygenase activity"/>
    <property type="evidence" value="ECO:0007669"/>
    <property type="project" value="UniProtKB-KW"/>
</dbReference>
<dbReference type="SUPFAM" id="SSF48264">
    <property type="entry name" value="Cytochrome P450"/>
    <property type="match status" value="1"/>
</dbReference>
<dbReference type="Pfam" id="PF00067">
    <property type="entry name" value="p450"/>
    <property type="match status" value="1"/>
</dbReference>
<protein>
    <submittedName>
        <fullName evidence="13">Uncharacterized protein</fullName>
    </submittedName>
</protein>
<dbReference type="InterPro" id="IPR002401">
    <property type="entry name" value="Cyt_P450_E_grp-I"/>
</dbReference>
<dbReference type="GO" id="GO:0020037">
    <property type="term" value="F:heme binding"/>
    <property type="evidence" value="ECO:0007669"/>
    <property type="project" value="InterPro"/>
</dbReference>
<dbReference type="GO" id="GO:0016020">
    <property type="term" value="C:membrane"/>
    <property type="evidence" value="ECO:0007669"/>
    <property type="project" value="UniProtKB-SubCell"/>
</dbReference>
<evidence type="ECO:0000256" key="8">
    <source>
        <dbReference type="ARBA" id="ARBA00023033"/>
    </source>
</evidence>
<evidence type="ECO:0000256" key="3">
    <source>
        <dbReference type="ARBA" id="ARBA00010617"/>
    </source>
</evidence>
<evidence type="ECO:0000256" key="6">
    <source>
        <dbReference type="ARBA" id="ARBA00023002"/>
    </source>
</evidence>
<keyword evidence="12" id="KW-1133">Transmembrane helix</keyword>
<dbReference type="FunFam" id="1.10.630.10:FF:000019">
    <property type="entry name" value="Cytochrome P450 family protein"/>
    <property type="match status" value="1"/>
</dbReference>
<keyword evidence="9 12" id="KW-0472">Membrane</keyword>
<dbReference type="PANTHER" id="PTHR47943:SF8">
    <property type="entry name" value="CYTOCHROME P450"/>
    <property type="match status" value="1"/>
</dbReference>
<keyword evidence="4 10" id="KW-0349">Heme</keyword>
<dbReference type="Gene3D" id="1.10.630.10">
    <property type="entry name" value="Cytochrome P450"/>
    <property type="match status" value="1"/>
</dbReference>
<feature type="binding site" description="axial binding residue" evidence="10">
    <location>
        <position position="457"/>
    </location>
    <ligand>
        <name>heme</name>
        <dbReference type="ChEBI" id="CHEBI:30413"/>
    </ligand>
    <ligandPart>
        <name>Fe</name>
        <dbReference type="ChEBI" id="CHEBI:18248"/>
    </ligandPart>
</feature>
<gene>
    <name evidence="13" type="ORF">Din_039329</name>
</gene>
<keyword evidence="5 10" id="KW-0479">Metal-binding</keyword>
<evidence type="ECO:0000313" key="13">
    <source>
        <dbReference type="EMBL" id="MPA69888.1"/>
    </source>
</evidence>
<evidence type="ECO:0000256" key="11">
    <source>
        <dbReference type="RuleBase" id="RU000461"/>
    </source>
</evidence>
<feature type="transmembrane region" description="Helical" evidence="12">
    <location>
        <begin position="7"/>
        <end position="29"/>
    </location>
</feature>
<proteinExistence type="inferred from homology"/>
<comment type="similarity">
    <text evidence="3 11">Belongs to the cytochrome P450 family.</text>
</comment>
<evidence type="ECO:0000256" key="7">
    <source>
        <dbReference type="ARBA" id="ARBA00023004"/>
    </source>
</evidence>
<keyword evidence="8 11" id="KW-0503">Monooxygenase</keyword>
<evidence type="ECO:0000256" key="2">
    <source>
        <dbReference type="ARBA" id="ARBA00004370"/>
    </source>
</evidence>
<accession>A0A5B7BNF6</accession>
<evidence type="ECO:0000256" key="4">
    <source>
        <dbReference type="ARBA" id="ARBA00022617"/>
    </source>
</evidence>
<keyword evidence="6 11" id="KW-0560">Oxidoreductase</keyword>
<dbReference type="InterPro" id="IPR001128">
    <property type="entry name" value="Cyt_P450"/>
</dbReference>
<dbReference type="GO" id="GO:0005506">
    <property type="term" value="F:iron ion binding"/>
    <property type="evidence" value="ECO:0007669"/>
    <property type="project" value="InterPro"/>
</dbReference>
<dbReference type="CDD" id="cd20655">
    <property type="entry name" value="CYP93"/>
    <property type="match status" value="1"/>
</dbReference>
<evidence type="ECO:0000256" key="10">
    <source>
        <dbReference type="PIRSR" id="PIRSR602401-1"/>
    </source>
</evidence>
<evidence type="ECO:0000256" key="5">
    <source>
        <dbReference type="ARBA" id="ARBA00022723"/>
    </source>
</evidence>
<name>A0A5B7BNF6_DAVIN</name>
<dbReference type="InterPro" id="IPR017972">
    <property type="entry name" value="Cyt_P450_CS"/>
</dbReference>
<comment type="subcellular location">
    <subcellularLocation>
        <location evidence="2">Membrane</location>
    </subcellularLocation>
</comment>
<dbReference type="PROSITE" id="PS00086">
    <property type="entry name" value="CYTOCHROME_P450"/>
    <property type="match status" value="1"/>
</dbReference>
<dbReference type="GO" id="GO:0016705">
    <property type="term" value="F:oxidoreductase activity, acting on paired donors, with incorporation or reduction of molecular oxygen"/>
    <property type="evidence" value="ECO:0007669"/>
    <property type="project" value="InterPro"/>
</dbReference>
<dbReference type="AlphaFoldDB" id="A0A5B7BNF6"/>
<organism evidence="13">
    <name type="scientific">Davidia involucrata</name>
    <name type="common">Dove tree</name>
    <dbReference type="NCBI Taxonomy" id="16924"/>
    <lineage>
        <taxon>Eukaryota</taxon>
        <taxon>Viridiplantae</taxon>
        <taxon>Streptophyta</taxon>
        <taxon>Embryophyta</taxon>
        <taxon>Tracheophyta</taxon>
        <taxon>Spermatophyta</taxon>
        <taxon>Magnoliopsida</taxon>
        <taxon>eudicotyledons</taxon>
        <taxon>Gunneridae</taxon>
        <taxon>Pentapetalae</taxon>
        <taxon>asterids</taxon>
        <taxon>Cornales</taxon>
        <taxon>Nyssaceae</taxon>
        <taxon>Davidia</taxon>
    </lineage>
</organism>
<sequence length="528" mass="59945">MATISEVQYYCIFFIIWLISTLPLLRSFFNKPTTPTTHLRLPPSPPSLPIIGHLHHLTPNLHKSFHNLSTQYGPLLYLRFGSSRCLLVSSASTAAEIFKTHDLTFASRPQFAFADKLPYGTSGFITAPYGDYWRFMKKLCVTELLGTRQLERSLAVRREELHRILNKLFDRASKLEVVDVGAELMKLTNNVTCRMVMSTGCSDNDVEADKCRELVKESFKIGTKFCFGDVLGPLKWLGFWVYGKQAVEVTRRYDDLLERILKEHEEERESGEREDRDLMDILLGVYRDDKAEVKITRTHIKAFFLDLFIEGTDTSAEAMQWTIAELINHPHVFKKVREEIESVVGKSRLVEESDIPSLPYLQAVVKETLRLYPAGPVTTRECRKHCKIQGFDIPEKTAVAINLYAIMRDPELWDEPDEFRPERFMVSSKEKERLDHRNEAKGQDFNFVPFGAGRRGCPGTLLAFSLMNSAVAAMVQCINWKVGRDEDGDGDGDGAKVDMQAGIGMSLGMAHPLVLLPVVHFNPFASSI</sequence>
<evidence type="ECO:0000256" key="12">
    <source>
        <dbReference type="SAM" id="Phobius"/>
    </source>
</evidence>
<comment type="cofactor">
    <cofactor evidence="1 10">
        <name>heme</name>
        <dbReference type="ChEBI" id="CHEBI:30413"/>
    </cofactor>
</comment>
<keyword evidence="7 10" id="KW-0408">Iron</keyword>
<keyword evidence="12" id="KW-0812">Transmembrane</keyword>
<reference evidence="13" key="1">
    <citation type="submission" date="2019-08" db="EMBL/GenBank/DDBJ databases">
        <title>Reference gene set and small RNA set construction with multiple tissues from Davidia involucrata Baill.</title>
        <authorList>
            <person name="Yang H."/>
            <person name="Zhou C."/>
            <person name="Li G."/>
            <person name="Wang J."/>
            <person name="Gao P."/>
            <person name="Wang M."/>
            <person name="Wang R."/>
            <person name="Zhao Y."/>
        </authorList>
    </citation>
    <scope>NUCLEOTIDE SEQUENCE</scope>
    <source>
        <tissue evidence="13">Mixed with DoveR01_LX</tissue>
    </source>
</reference>
<evidence type="ECO:0000256" key="9">
    <source>
        <dbReference type="ARBA" id="ARBA00023136"/>
    </source>
</evidence>
<dbReference type="PRINTS" id="PR00463">
    <property type="entry name" value="EP450I"/>
</dbReference>